<evidence type="ECO:0000313" key="2">
    <source>
        <dbReference type="EMBL" id="CAB4151638.1"/>
    </source>
</evidence>
<keyword evidence="1" id="KW-1133">Transmembrane helix</keyword>
<organism evidence="2">
    <name type="scientific">uncultured Caudovirales phage</name>
    <dbReference type="NCBI Taxonomy" id="2100421"/>
    <lineage>
        <taxon>Viruses</taxon>
        <taxon>Duplodnaviria</taxon>
        <taxon>Heunggongvirae</taxon>
        <taxon>Uroviricota</taxon>
        <taxon>Caudoviricetes</taxon>
        <taxon>Peduoviridae</taxon>
        <taxon>Maltschvirus</taxon>
        <taxon>Maltschvirus maltsch</taxon>
    </lineage>
</organism>
<evidence type="ECO:0000256" key="1">
    <source>
        <dbReference type="SAM" id="Phobius"/>
    </source>
</evidence>
<dbReference type="EMBL" id="LR796555">
    <property type="protein sequence ID" value="CAB4151638.1"/>
    <property type="molecule type" value="Genomic_DNA"/>
</dbReference>
<proteinExistence type="predicted"/>
<accession>A0A6J5MYL1</accession>
<feature type="transmembrane region" description="Helical" evidence="1">
    <location>
        <begin position="29"/>
        <end position="47"/>
    </location>
</feature>
<protein>
    <submittedName>
        <fullName evidence="2">Uncharacterized protein</fullName>
    </submittedName>
</protein>
<keyword evidence="1" id="KW-0472">Membrane</keyword>
<gene>
    <name evidence="2" type="ORF">UFOVP591_28</name>
</gene>
<keyword evidence="1" id="KW-0812">Transmembrane</keyword>
<reference evidence="2" key="1">
    <citation type="submission" date="2020-04" db="EMBL/GenBank/DDBJ databases">
        <authorList>
            <person name="Chiriac C."/>
            <person name="Salcher M."/>
            <person name="Ghai R."/>
            <person name="Kavagutti S V."/>
        </authorList>
    </citation>
    <scope>NUCLEOTIDE SEQUENCE</scope>
</reference>
<sequence>MRLKNTITDSSLDLGLVLENQRLKTELKLLEFVIMVLCACVLILSFWR</sequence>
<name>A0A6J5MYL1_9CAUD</name>